<dbReference type="PATRIC" id="fig|267850.7.peg.580"/>
<evidence type="ECO:0000256" key="8">
    <source>
        <dbReference type="HAMAP-Rule" id="MF_00910"/>
    </source>
</evidence>
<protein>
    <recommendedName>
        <fullName evidence="8 9">Cell division protein FtsL</fullName>
    </recommendedName>
</protein>
<dbReference type="InterPro" id="IPR011922">
    <property type="entry name" value="Cell_div_FtsL"/>
</dbReference>
<comment type="subcellular location">
    <subcellularLocation>
        <location evidence="8">Cell inner membrane</location>
        <topology evidence="8">Single-pass type II membrane protein</topology>
    </subcellularLocation>
    <subcellularLocation>
        <location evidence="1">Cell membrane</location>
        <topology evidence="1">Single-pass type II membrane protein</topology>
    </subcellularLocation>
    <text evidence="8">Localizes to the division septum where it forms a ring structure.</text>
</comment>
<evidence type="ECO:0000256" key="5">
    <source>
        <dbReference type="ARBA" id="ARBA00022989"/>
    </source>
</evidence>
<dbReference type="AlphaFoldDB" id="A0A063Y9C5"/>
<dbReference type="STRING" id="267850.ADINL_0586"/>
<comment type="subunit">
    <text evidence="8">Part of a complex composed of FtsB, FtsL and FtsQ.</text>
</comment>
<dbReference type="EMBL" id="JMSZ01000015">
    <property type="protein sequence ID" value="KDE40937.1"/>
    <property type="molecule type" value="Genomic_DNA"/>
</dbReference>
<accession>A0A063Y9C5</accession>
<comment type="similarity">
    <text evidence="8">Belongs to the FtsL family.</text>
</comment>
<reference evidence="10 11" key="1">
    <citation type="journal article" date="2005" name="Int. J. Syst. Evol. Microbiol.">
        <title>Nitrincola lacisaponensis gen. nov., sp. nov., a novel alkaliphilic bacterium isolated from an alkaline, saline lake.</title>
        <authorList>
            <person name="Dimitriu P.A."/>
            <person name="Shukla S.K."/>
            <person name="Conradt J."/>
            <person name="Marquez M.C."/>
            <person name="Ventosa A."/>
            <person name="Maglia A."/>
            <person name="Peyton B.M."/>
            <person name="Pinkart H.C."/>
            <person name="Mormile M.R."/>
        </authorList>
    </citation>
    <scope>NUCLEOTIDE SEQUENCE [LARGE SCALE GENOMIC DNA]</scope>
    <source>
        <strain evidence="10 11">4CA</strain>
    </source>
</reference>
<keyword evidence="11" id="KW-1185">Reference proteome</keyword>
<dbReference type="GO" id="GO:0005886">
    <property type="term" value="C:plasma membrane"/>
    <property type="evidence" value="ECO:0007669"/>
    <property type="project" value="UniProtKB-SubCell"/>
</dbReference>
<keyword evidence="2 8" id="KW-1003">Cell membrane</keyword>
<keyword evidence="6 8" id="KW-0472">Membrane</keyword>
<evidence type="ECO:0000256" key="2">
    <source>
        <dbReference type="ARBA" id="ARBA00022475"/>
    </source>
</evidence>
<dbReference type="Pfam" id="PF04999">
    <property type="entry name" value="FtsL"/>
    <property type="match status" value="1"/>
</dbReference>
<evidence type="ECO:0000256" key="3">
    <source>
        <dbReference type="ARBA" id="ARBA00022618"/>
    </source>
</evidence>
<gene>
    <name evidence="8" type="primary">ftsL</name>
    <name evidence="10" type="ORF">ADINL_0586</name>
</gene>
<evidence type="ECO:0000256" key="7">
    <source>
        <dbReference type="ARBA" id="ARBA00023306"/>
    </source>
</evidence>
<evidence type="ECO:0000256" key="9">
    <source>
        <dbReference type="NCBIfam" id="TIGR02209"/>
    </source>
</evidence>
<dbReference type="HAMAP" id="MF_00910">
    <property type="entry name" value="FtsL"/>
    <property type="match status" value="1"/>
</dbReference>
<comment type="function">
    <text evidence="8">Essential cell division protein. May link together the upstream cell division proteins, which are predominantly cytoplasmic, with the downstream cell division proteins, which are predominantly periplasmic.</text>
</comment>
<dbReference type="NCBIfam" id="TIGR02209">
    <property type="entry name" value="ftsL_broad"/>
    <property type="match status" value="1"/>
</dbReference>
<evidence type="ECO:0000256" key="6">
    <source>
        <dbReference type="ARBA" id="ARBA00023136"/>
    </source>
</evidence>
<dbReference type="GO" id="GO:0032153">
    <property type="term" value="C:cell division site"/>
    <property type="evidence" value="ECO:0007669"/>
    <property type="project" value="UniProtKB-UniRule"/>
</dbReference>
<name>A0A063Y9C5_9GAMM</name>
<keyword evidence="4 8" id="KW-0812">Transmembrane</keyword>
<keyword evidence="8" id="KW-0997">Cell inner membrane</keyword>
<feature type="transmembrane region" description="Helical" evidence="8">
    <location>
        <begin position="39"/>
        <end position="61"/>
    </location>
</feature>
<sequence length="123" mass="14098">MTLKAMFAKARAAKAAQGKKTVPEDVEAYIDHAELYRPLMILLVLILAILVSALTVVKAAYDYRRLFNDHQVLVHQWDELQVEWGQLLLEQSTWGGHGRIESEAETRLQMRVPKADETEIIRK</sequence>
<evidence type="ECO:0000256" key="4">
    <source>
        <dbReference type="ARBA" id="ARBA00022692"/>
    </source>
</evidence>
<dbReference type="Proteomes" id="UP000027318">
    <property type="component" value="Unassembled WGS sequence"/>
</dbReference>
<evidence type="ECO:0000256" key="1">
    <source>
        <dbReference type="ARBA" id="ARBA00004401"/>
    </source>
</evidence>
<dbReference type="PANTHER" id="PTHR37479">
    <property type="entry name" value="CELL DIVISION PROTEIN FTSL"/>
    <property type="match status" value="1"/>
</dbReference>
<organism evidence="10 11">
    <name type="scientific">Nitrincola lacisaponensis</name>
    <dbReference type="NCBI Taxonomy" id="267850"/>
    <lineage>
        <taxon>Bacteria</taxon>
        <taxon>Pseudomonadati</taxon>
        <taxon>Pseudomonadota</taxon>
        <taxon>Gammaproteobacteria</taxon>
        <taxon>Oceanospirillales</taxon>
        <taxon>Oceanospirillaceae</taxon>
        <taxon>Nitrincola</taxon>
    </lineage>
</organism>
<dbReference type="GO" id="GO:0043093">
    <property type="term" value="P:FtsZ-dependent cytokinesis"/>
    <property type="evidence" value="ECO:0007669"/>
    <property type="project" value="UniProtKB-UniRule"/>
</dbReference>
<comment type="caution">
    <text evidence="10">The sequence shown here is derived from an EMBL/GenBank/DDBJ whole genome shotgun (WGS) entry which is preliminary data.</text>
</comment>
<evidence type="ECO:0000313" key="10">
    <source>
        <dbReference type="EMBL" id="KDE40937.1"/>
    </source>
</evidence>
<keyword evidence="5 8" id="KW-1133">Transmembrane helix</keyword>
<dbReference type="RefSeq" id="WP_204368188.1">
    <property type="nucleotide sequence ID" value="NZ_JMSZ01000015.1"/>
</dbReference>
<dbReference type="PANTHER" id="PTHR37479:SF1">
    <property type="entry name" value="CELL DIVISION PROTEIN FTSL"/>
    <property type="match status" value="1"/>
</dbReference>
<keyword evidence="7 8" id="KW-0131">Cell cycle</keyword>
<evidence type="ECO:0000313" key="11">
    <source>
        <dbReference type="Proteomes" id="UP000027318"/>
    </source>
</evidence>
<keyword evidence="3 8" id="KW-0132">Cell division</keyword>
<proteinExistence type="inferred from homology"/>